<gene>
    <name evidence="2" type="ORF">Ga0061069_107132</name>
</gene>
<feature type="domain" description="DUF6969" evidence="1">
    <location>
        <begin position="36"/>
        <end position="222"/>
    </location>
</feature>
<evidence type="ECO:0000259" key="1">
    <source>
        <dbReference type="Pfam" id="PF22308"/>
    </source>
</evidence>
<protein>
    <recommendedName>
        <fullName evidence="1">DUF6969 domain-containing protein</fullName>
    </recommendedName>
</protein>
<organism evidence="2 3">
    <name type="scientific">Thiomonas bhubaneswarensis</name>
    <dbReference type="NCBI Taxonomy" id="339866"/>
    <lineage>
        <taxon>Bacteria</taxon>
        <taxon>Pseudomonadati</taxon>
        <taxon>Pseudomonadota</taxon>
        <taxon>Betaproteobacteria</taxon>
        <taxon>Burkholderiales</taxon>
        <taxon>Thiomonas</taxon>
    </lineage>
</organism>
<dbReference type="OrthoDB" id="6115415at2"/>
<dbReference type="InterPro" id="IPR054242">
    <property type="entry name" value="DUF6969"/>
</dbReference>
<dbReference type="Proteomes" id="UP000183649">
    <property type="component" value="Unassembled WGS sequence"/>
</dbReference>
<dbReference type="RefSeq" id="WP_055451032.1">
    <property type="nucleotide sequence ID" value="NZ_CYHF01000007.1"/>
</dbReference>
<dbReference type="AlphaFoldDB" id="A0A0K6I603"/>
<evidence type="ECO:0000313" key="2">
    <source>
        <dbReference type="EMBL" id="CUA98516.1"/>
    </source>
</evidence>
<accession>A0A0K6I603</accession>
<name>A0A0K6I603_9BURK</name>
<dbReference type="Pfam" id="PF22308">
    <property type="entry name" value="DUF6969"/>
    <property type="match status" value="1"/>
</dbReference>
<keyword evidence="3" id="KW-1185">Reference proteome</keyword>
<sequence>MIQSTSLLSGHAPKGRRHTAELLRDLTEQERSDLYAAGQRALEATQAMLQKGKTVISEIIGSTPYVEWEHYPKRDAKSRSGALFYYHAHAASQRMKGEHGHFHVFAPNDRATCPHEQRYTHIAGLSVDARGMPLRVFTTNQWVTAECWEDADRVCAMARQTELKDARPHKVGLWLDAVFAFFRPQIDLVIHLRDARIKALESGGRTHWSEDRRTHILSQCRIDFSTQILALEELGASAQK</sequence>
<proteinExistence type="predicted"/>
<dbReference type="STRING" id="339866.GCA_001418255_02171"/>
<dbReference type="EMBL" id="CYHF01000007">
    <property type="protein sequence ID" value="CUA98516.1"/>
    <property type="molecule type" value="Genomic_DNA"/>
</dbReference>
<evidence type="ECO:0000313" key="3">
    <source>
        <dbReference type="Proteomes" id="UP000183649"/>
    </source>
</evidence>
<reference evidence="3" key="1">
    <citation type="submission" date="2015-08" db="EMBL/GenBank/DDBJ databases">
        <authorList>
            <person name="Varghese N."/>
        </authorList>
    </citation>
    <scope>NUCLEOTIDE SEQUENCE [LARGE SCALE GENOMIC DNA]</scope>
    <source>
        <strain evidence="3">DSM 18181</strain>
    </source>
</reference>